<dbReference type="PROSITE" id="PS50293">
    <property type="entry name" value="TPR_REGION"/>
    <property type="match status" value="2"/>
</dbReference>
<feature type="repeat" description="TPR" evidence="1">
    <location>
        <begin position="215"/>
        <end position="248"/>
    </location>
</feature>
<dbReference type="SUPFAM" id="SSF81901">
    <property type="entry name" value="HCP-like"/>
    <property type="match status" value="1"/>
</dbReference>
<comment type="caution">
    <text evidence="3">The sequence shown here is derived from an EMBL/GenBank/DDBJ whole genome shotgun (WGS) entry which is preliminary data.</text>
</comment>
<dbReference type="Proteomes" id="UP001207918">
    <property type="component" value="Unassembled WGS sequence"/>
</dbReference>
<feature type="repeat" description="TPR" evidence="1">
    <location>
        <begin position="625"/>
        <end position="658"/>
    </location>
</feature>
<dbReference type="InterPro" id="IPR011990">
    <property type="entry name" value="TPR-like_helical_dom_sf"/>
</dbReference>
<dbReference type="Pfam" id="PF13174">
    <property type="entry name" value="TPR_6"/>
    <property type="match status" value="2"/>
</dbReference>
<accession>A0ABT3PRT9</accession>
<sequence>MVKTLKFFSSLFLLVLGFIAMSYAQEVQKPSTQFYQQGVTLFDQGLYEEAIGELEQFVSHYEDHQLIPSAQLYIARARGQVDSVNNLSYYEQFIADYPHSSSATKLLFELGKQAEGEKQYGKAIEYYQRALDLGLPKKKAAEAYYWMGETSAKAEDTEQARQYFLTLADKFPGSDWAPKALYARGRLFLSENKYDASTDAFELLKERYPNAEITRRTAMALGESYYQQERYEEAIGAFEDAMPYLDEEMKTKAVLLIAESYNYLENFDKASASYLEYINRTKGTPQERDAHYGLGWLYHKQEIYHWASDEFEKASKGEDELARKAIYYKAVNEKLGSRYREAMDTFRGFGERFKEGPWVEQTYYEWAITAYEVGNYSETIEVLLPLVRNAESADSLAWAGKIYTLLGEAYFANEEFTRSIQAFEAAEQVTDVDPAVKREARFQKAWVQYSNQAYEEAQANFESLYDEVPNEEVGTEALFWSADAYYNMEEFGPAANQFSQFIQQYSGHELVGPANYSLGWSYFKMGSYEQAIDPLNNFLQNYEAPETALYPYDTDTRLRIGDAYYALDSYDQAIATYKQALNAEPGGDYALFQIANSYYRSERTYDAVTTFRRFLETYPGSQLSQQAQYNIAYIYLNTGNYSQAVEEFQTVINKYPGTSWAARSQYNIGDTYYNAGDYDKAIAAYEAVMQKYPNSDYIIEAANGIEYAQASTGNPDGASSVLEDFLEENPQTSMADRLRFRKADKLMQTGDYQAAIDEFQQYIRITNSEDLLPDAHYNLANAYEQNNSMAEAVNAYQTIVQEYPDSERAGPALAALGRIAAKRGNDQQSYDYYSQLLEQGGNKFRLEAHIGMGNAQIAMNNISEAEQEYRAALQINGSHAPANVGLGKVALQNGAYQDAKDLLSLVAEANTTQVGAEAQYLIGVADQRNGNFQEAIQSYSKVSVLYEAFDSWVAKSLLKKAECFIELEQPGEARQILNTLTENHPDTPQAQEAQRLLNSTN</sequence>
<dbReference type="PANTHER" id="PTHR12558">
    <property type="entry name" value="CELL DIVISION CYCLE 16,23,27"/>
    <property type="match status" value="1"/>
</dbReference>
<feature type="chain" id="PRO_5045878874" evidence="2">
    <location>
        <begin position="25"/>
        <end position="1001"/>
    </location>
</feature>
<feature type="repeat" description="TPR" evidence="1">
    <location>
        <begin position="846"/>
        <end position="879"/>
    </location>
</feature>
<feature type="repeat" description="TPR" evidence="1">
    <location>
        <begin position="400"/>
        <end position="433"/>
    </location>
</feature>
<dbReference type="PANTHER" id="PTHR12558:SF13">
    <property type="entry name" value="CELL DIVISION CYCLE PROTEIN 27 HOMOLOG"/>
    <property type="match status" value="1"/>
</dbReference>
<dbReference type="Pfam" id="PF13432">
    <property type="entry name" value="TPR_16"/>
    <property type="match status" value="4"/>
</dbReference>
<feature type="signal peptide" evidence="2">
    <location>
        <begin position="1"/>
        <end position="24"/>
    </location>
</feature>
<feature type="repeat" description="TPR" evidence="1">
    <location>
        <begin position="104"/>
        <end position="137"/>
    </location>
</feature>
<protein>
    <submittedName>
        <fullName evidence="3">Tetratricopeptide repeat protein</fullName>
    </submittedName>
</protein>
<keyword evidence="2" id="KW-0732">Signal</keyword>
<dbReference type="RefSeq" id="WP_265767368.1">
    <property type="nucleotide sequence ID" value="NZ_JAGGJA010000014.1"/>
</dbReference>
<dbReference type="PROSITE" id="PS50005">
    <property type="entry name" value="TPR"/>
    <property type="match status" value="8"/>
</dbReference>
<dbReference type="Pfam" id="PF13424">
    <property type="entry name" value="TPR_12"/>
    <property type="match status" value="1"/>
</dbReference>
<organism evidence="3 4">
    <name type="scientific">Fodinibius salsisoli</name>
    <dbReference type="NCBI Taxonomy" id="2820877"/>
    <lineage>
        <taxon>Bacteria</taxon>
        <taxon>Pseudomonadati</taxon>
        <taxon>Balneolota</taxon>
        <taxon>Balneolia</taxon>
        <taxon>Balneolales</taxon>
        <taxon>Balneolaceae</taxon>
        <taxon>Fodinibius</taxon>
    </lineage>
</organism>
<dbReference type="InterPro" id="IPR006597">
    <property type="entry name" value="Sel1-like"/>
</dbReference>
<dbReference type="Gene3D" id="1.25.40.10">
    <property type="entry name" value="Tetratricopeptide repeat domain"/>
    <property type="match status" value="10"/>
</dbReference>
<dbReference type="SUPFAM" id="SSF48452">
    <property type="entry name" value="TPR-like"/>
    <property type="match status" value="5"/>
</dbReference>
<evidence type="ECO:0000256" key="1">
    <source>
        <dbReference type="PROSITE-ProRule" id="PRU00339"/>
    </source>
</evidence>
<gene>
    <name evidence="3" type="ORF">J6I44_17100</name>
</gene>
<feature type="repeat" description="TPR" evidence="1">
    <location>
        <begin position="554"/>
        <end position="587"/>
    </location>
</feature>
<feature type="repeat" description="TPR" evidence="1">
    <location>
        <begin position="662"/>
        <end position="695"/>
    </location>
</feature>
<dbReference type="SMART" id="SM00671">
    <property type="entry name" value="SEL1"/>
    <property type="match status" value="7"/>
</dbReference>
<dbReference type="Pfam" id="PF14559">
    <property type="entry name" value="TPR_19"/>
    <property type="match status" value="3"/>
</dbReference>
<evidence type="ECO:0000313" key="4">
    <source>
        <dbReference type="Proteomes" id="UP001207918"/>
    </source>
</evidence>
<dbReference type="EMBL" id="JAGGJA010000014">
    <property type="protein sequence ID" value="MCW9708582.1"/>
    <property type="molecule type" value="Genomic_DNA"/>
</dbReference>
<keyword evidence="4" id="KW-1185">Reference proteome</keyword>
<evidence type="ECO:0000313" key="3">
    <source>
        <dbReference type="EMBL" id="MCW9708582.1"/>
    </source>
</evidence>
<evidence type="ECO:0000256" key="2">
    <source>
        <dbReference type="SAM" id="SignalP"/>
    </source>
</evidence>
<proteinExistence type="predicted"/>
<reference evidence="3 4" key="1">
    <citation type="submission" date="2021-03" db="EMBL/GenBank/DDBJ databases">
        <title>Aliifodinibius sp. nov., a new bacterium isolated from saline soil.</title>
        <authorList>
            <person name="Galisteo C."/>
            <person name="De La Haba R."/>
            <person name="Sanchez-Porro C."/>
            <person name="Ventosa A."/>
        </authorList>
    </citation>
    <scope>NUCLEOTIDE SEQUENCE [LARGE SCALE GENOMIC DNA]</scope>
    <source>
        <strain evidence="3 4">1BSP15-2V2</strain>
    </source>
</reference>
<dbReference type="InterPro" id="IPR019734">
    <property type="entry name" value="TPR_rpt"/>
</dbReference>
<dbReference type="SMART" id="SM00028">
    <property type="entry name" value="TPR"/>
    <property type="match status" value="21"/>
</dbReference>
<keyword evidence="1" id="KW-0802">TPR repeat</keyword>
<feature type="repeat" description="TPR" evidence="1">
    <location>
        <begin position="773"/>
        <end position="806"/>
    </location>
</feature>
<name>A0ABT3PRT9_9BACT</name>